<comment type="caution">
    <text evidence="2">The sequence shown here is derived from an EMBL/GenBank/DDBJ whole genome shotgun (WGS) entry which is preliminary data.</text>
</comment>
<organism evidence="2 3">
    <name type="scientific">Moorena bouillonii PNG</name>
    <dbReference type="NCBI Taxonomy" id="568701"/>
    <lineage>
        <taxon>Bacteria</taxon>
        <taxon>Bacillati</taxon>
        <taxon>Cyanobacteriota</taxon>
        <taxon>Cyanophyceae</taxon>
        <taxon>Coleofasciculales</taxon>
        <taxon>Coleofasciculaceae</taxon>
        <taxon>Moorena</taxon>
    </lineage>
</organism>
<keyword evidence="3" id="KW-1185">Reference proteome</keyword>
<evidence type="ECO:0000259" key="1">
    <source>
        <dbReference type="Pfam" id="PF20552"/>
    </source>
</evidence>
<evidence type="ECO:0000313" key="2">
    <source>
        <dbReference type="EMBL" id="OLT60216.1"/>
    </source>
</evidence>
<dbReference type="EMBL" id="MKZS01000001">
    <property type="protein sequence ID" value="OLT60216.1"/>
    <property type="molecule type" value="Genomic_DNA"/>
</dbReference>
<reference evidence="2 3" key="1">
    <citation type="submission" date="2016-10" db="EMBL/GenBank/DDBJ databases">
        <title>Comparative genomics uncovers the prolific and rare metabolic potential of the cyanobacterial genus Moorea.</title>
        <authorList>
            <person name="Leao T."/>
            <person name="Castelao G."/>
            <person name="Korobeynikov A."/>
            <person name="Monroe E.A."/>
            <person name="Podell S."/>
            <person name="Glukhov E."/>
            <person name="Allen E."/>
            <person name="Gerwick W.H."/>
            <person name="Gerwick L."/>
        </authorList>
    </citation>
    <scope>NUCLEOTIDE SEQUENCE [LARGE SCALE GENOMIC DNA]</scope>
    <source>
        <strain evidence="2 3">PNG5-198</strain>
    </source>
</reference>
<protein>
    <recommendedName>
        <fullName evidence="1">Recombinase-like domain-containing protein</fullName>
    </recommendedName>
</protein>
<name>A0A1U7N2R0_9CYAN</name>
<dbReference type="RefSeq" id="WP_075900263.1">
    <property type="nucleotide sequence ID" value="NZ_MKZS01000001.1"/>
</dbReference>
<sequence length="100" mass="10776">MSDANDWMTSRLDRRAQFPLDVQSRGRPLTGEEQALADALEAIFSEGVHDMDAVAEALTAKGLVAPGSGGTDWTRDSLLTELQSINRSLDDAHNENGYGA</sequence>
<gene>
    <name evidence="2" type="ORF">BJP37_15485</name>
</gene>
<dbReference type="Proteomes" id="UP000186657">
    <property type="component" value="Unassembled WGS sequence"/>
</dbReference>
<dbReference type="Pfam" id="PF20552">
    <property type="entry name" value="HTH_62"/>
    <property type="match status" value="1"/>
</dbReference>
<accession>A0A1U7N2R0</accession>
<dbReference type="AlphaFoldDB" id="A0A1U7N2R0"/>
<feature type="domain" description="Recombinase-like" evidence="1">
    <location>
        <begin position="23"/>
        <end position="83"/>
    </location>
</feature>
<proteinExistence type="predicted"/>
<dbReference type="InterPro" id="IPR046789">
    <property type="entry name" value="HTH_62"/>
</dbReference>
<evidence type="ECO:0000313" key="3">
    <source>
        <dbReference type="Proteomes" id="UP000186657"/>
    </source>
</evidence>